<gene>
    <name evidence="2" type="ORF">SEMRO_255_G100490.1</name>
</gene>
<sequence length="225" mass="24776">MPLSNTPAILPEEFVPDEHTIIIGRGRLVKQHSANRKFDKMVEAIAQEYAATPSKAEKGLMLTHLINEIHEAAPLAGFVRKDPTTNQWTLVEESIARQTAAQAIRNVLSHSYRSSKQSKSKRRFQQIAAEKQLEAPTQPLFLAPKISPVFTMSLPPRCVSPSENSCSSLDSSGRSACSRCGAHTMPEETLSLLVTAFGQDLTEDPFEPRPILALPNGFEPIPFAM</sequence>
<dbReference type="Pfam" id="PF20710">
    <property type="entry name" value="DUF6824"/>
    <property type="match status" value="1"/>
</dbReference>
<dbReference type="InterPro" id="IPR049227">
    <property type="entry name" value="DUF6824"/>
</dbReference>
<comment type="caution">
    <text evidence="2">The sequence shown here is derived from an EMBL/GenBank/DDBJ whole genome shotgun (WGS) entry which is preliminary data.</text>
</comment>
<organism evidence="2 3">
    <name type="scientific">Seminavis robusta</name>
    <dbReference type="NCBI Taxonomy" id="568900"/>
    <lineage>
        <taxon>Eukaryota</taxon>
        <taxon>Sar</taxon>
        <taxon>Stramenopiles</taxon>
        <taxon>Ochrophyta</taxon>
        <taxon>Bacillariophyta</taxon>
        <taxon>Bacillariophyceae</taxon>
        <taxon>Bacillariophycidae</taxon>
        <taxon>Naviculales</taxon>
        <taxon>Naviculaceae</taxon>
        <taxon>Seminavis</taxon>
    </lineage>
</organism>
<evidence type="ECO:0000313" key="3">
    <source>
        <dbReference type="Proteomes" id="UP001153069"/>
    </source>
</evidence>
<evidence type="ECO:0000313" key="2">
    <source>
        <dbReference type="EMBL" id="CAB9506141.1"/>
    </source>
</evidence>
<keyword evidence="3" id="KW-1185">Reference proteome</keyword>
<feature type="domain" description="DUF6824" evidence="1">
    <location>
        <begin position="21"/>
        <end position="106"/>
    </location>
</feature>
<reference evidence="2" key="1">
    <citation type="submission" date="2020-06" db="EMBL/GenBank/DDBJ databases">
        <authorList>
            <consortium name="Plant Systems Biology data submission"/>
        </authorList>
    </citation>
    <scope>NUCLEOTIDE SEQUENCE</scope>
    <source>
        <strain evidence="2">D6</strain>
    </source>
</reference>
<protein>
    <submittedName>
        <fullName evidence="2">Nitrilase family, member 2</fullName>
    </submittedName>
</protein>
<evidence type="ECO:0000259" key="1">
    <source>
        <dbReference type="Pfam" id="PF20710"/>
    </source>
</evidence>
<name>A0A9N8H9I2_9STRA</name>
<dbReference type="Proteomes" id="UP001153069">
    <property type="component" value="Unassembled WGS sequence"/>
</dbReference>
<proteinExistence type="predicted"/>
<accession>A0A9N8H9I2</accession>
<dbReference type="AlphaFoldDB" id="A0A9N8H9I2"/>
<dbReference type="EMBL" id="CAICTM010000254">
    <property type="protein sequence ID" value="CAB9506141.1"/>
    <property type="molecule type" value="Genomic_DNA"/>
</dbReference>